<dbReference type="Gene3D" id="3.50.50.60">
    <property type="entry name" value="FAD/NAD(P)-binding domain"/>
    <property type="match status" value="2"/>
</dbReference>
<evidence type="ECO:0000313" key="9">
    <source>
        <dbReference type="Proteomes" id="UP000289257"/>
    </source>
</evidence>
<feature type="binding site" evidence="5">
    <location>
        <begin position="195"/>
        <end position="197"/>
    </location>
    <ligand>
        <name>FAD</name>
        <dbReference type="ChEBI" id="CHEBI:57692"/>
    </ligand>
</feature>
<dbReference type="GO" id="GO:0003955">
    <property type="term" value="F:NAD(P)H dehydrogenase (quinone) activity"/>
    <property type="evidence" value="ECO:0007669"/>
    <property type="project" value="TreeGrafter"/>
</dbReference>
<keyword evidence="9" id="KW-1185">Reference proteome</keyword>
<evidence type="ECO:0000256" key="5">
    <source>
        <dbReference type="PIRSR" id="PIRSR000350-3"/>
    </source>
</evidence>
<keyword evidence="5" id="KW-0547">Nucleotide-binding</keyword>
<dbReference type="GO" id="GO:0050660">
    <property type="term" value="F:flavin adenine dinucleotide binding"/>
    <property type="evidence" value="ECO:0007669"/>
    <property type="project" value="TreeGrafter"/>
</dbReference>
<dbReference type="PANTHER" id="PTHR43014">
    <property type="entry name" value="MERCURIC REDUCTASE"/>
    <property type="match status" value="1"/>
</dbReference>
<keyword evidence="5" id="KW-0520">NAD</keyword>
<dbReference type="Pfam" id="PF07992">
    <property type="entry name" value="Pyr_redox_2"/>
    <property type="match status" value="1"/>
</dbReference>
<evidence type="ECO:0000256" key="4">
    <source>
        <dbReference type="ARBA" id="ARBA00023002"/>
    </source>
</evidence>
<evidence type="ECO:0000256" key="2">
    <source>
        <dbReference type="ARBA" id="ARBA00022630"/>
    </source>
</evidence>
<dbReference type="PIRSF" id="PIRSF000350">
    <property type="entry name" value="Mercury_reductase_MerA"/>
    <property type="match status" value="1"/>
</dbReference>
<proteinExistence type="inferred from homology"/>
<dbReference type="SUPFAM" id="SSF55424">
    <property type="entry name" value="FAD/NAD-linked reductases, dimerisation (C-terminal) domain"/>
    <property type="match status" value="1"/>
</dbReference>
<feature type="binding site" evidence="5">
    <location>
        <position position="255"/>
    </location>
    <ligand>
        <name>NAD(+)</name>
        <dbReference type="ChEBI" id="CHEBI:57540"/>
    </ligand>
</feature>
<feature type="domain" description="FAD/NAD(P)-binding" evidence="7">
    <location>
        <begin position="61"/>
        <end position="373"/>
    </location>
</feature>
<keyword evidence="3 5" id="KW-0274">FAD</keyword>
<keyword evidence="2" id="KW-0285">Flavoprotein</keyword>
<gene>
    <name evidence="8" type="ORF">EOT05_00775</name>
</gene>
<dbReference type="InterPro" id="IPR001100">
    <property type="entry name" value="Pyr_nuc-diS_OxRdtase"/>
</dbReference>
<organism evidence="8 9">
    <name type="scientific">Candidatus Microsaccharimonas sossegonensis</name>
    <dbReference type="NCBI Taxonomy" id="2506948"/>
    <lineage>
        <taxon>Bacteria</taxon>
        <taxon>Candidatus Saccharimonadota</taxon>
        <taxon>Candidatus Saccharimonadia</taxon>
        <taxon>Candidatus Saccharimonadales</taxon>
        <taxon>Candidatus Saccharimonadaceae</taxon>
        <taxon>Candidatus Microsaccharimonas</taxon>
    </lineage>
</organism>
<dbReference type="InterPro" id="IPR023753">
    <property type="entry name" value="FAD/NAD-binding_dom"/>
</dbReference>
<evidence type="ECO:0000313" key="8">
    <source>
        <dbReference type="EMBL" id="RWZ78285.1"/>
    </source>
</evidence>
<comment type="cofactor">
    <cofactor evidence="5">
        <name>FAD</name>
        <dbReference type="ChEBI" id="CHEBI:57692"/>
    </cofactor>
    <text evidence="5">Binds 1 FAD per subunit.</text>
</comment>
<protein>
    <submittedName>
        <fullName evidence="8">NAD(P)/FAD-dependent oxidoreductase</fullName>
    </submittedName>
</protein>
<accession>A0A4Q0AGK1</accession>
<name>A0A4Q0AGK1_9BACT</name>
<dbReference type="InterPro" id="IPR016156">
    <property type="entry name" value="FAD/NAD-linked_Rdtase_dimer_sf"/>
</dbReference>
<feature type="binding site" evidence="5">
    <location>
        <position position="107"/>
    </location>
    <ligand>
        <name>FAD</name>
        <dbReference type="ChEBI" id="CHEBI:57692"/>
    </ligand>
</feature>
<evidence type="ECO:0000256" key="1">
    <source>
        <dbReference type="ARBA" id="ARBA00007532"/>
    </source>
</evidence>
<dbReference type="PRINTS" id="PR00368">
    <property type="entry name" value="FADPNR"/>
</dbReference>
<dbReference type="Gene3D" id="3.30.390.30">
    <property type="match status" value="1"/>
</dbReference>
<feature type="binding site" evidence="5">
    <location>
        <position position="323"/>
    </location>
    <ligand>
        <name>NAD(+)</name>
        <dbReference type="ChEBI" id="CHEBI:57540"/>
    </ligand>
</feature>
<dbReference type="SUPFAM" id="SSF51905">
    <property type="entry name" value="FAD/NAD(P)-binding domain"/>
    <property type="match status" value="1"/>
</dbReference>
<feature type="domain" description="Pyridine nucleotide-disulphide oxidoreductase dimerisation" evidence="6">
    <location>
        <begin position="397"/>
        <end position="504"/>
    </location>
</feature>
<sequence>MSLNGLNPVPKSPVMIYASSPPGTYVPIIPTLPISTNNIETYYRKTKKEHTMAQTLHTFDYDLIVIGSGAGGSAAATIAARAGKRVAIVESDTFGGDSPNWSDVPTKALLHVAHLYDEARHGDKFGLRTSTLGYNYPSIRAWKELAVKRTGAAGNRTFYESHGISAFNATAHFLSPNEISVNRRHLSAKNFLIATGSSWATPNIQGLKDIPFFTPRTILEAIRPPKSLFIIGGGSHGVEIAQLMATFGTKVYIAEQAARILPKQDSEVGELLEKVLTEQKGVSVLTHSRVLSVSKAGLSKKILISRGGVEKYINADEILVAAGRIPNLDLGLENASVAYTPKGIEVNDQLQTSVKHIYAAGDVLGLDSHTHTALLQSRIAAHNIFQKVKIVPNYTATPSLVFTTPEIAHVGLSEDDCRKRDLPIKKALAPLNIIARSNTSDFREGFVKIITDKKGVVLGGTIVAPHASEMIHEIGVAVKHNLTAAQLSDTPHAFLSWSEAIRVAASKLA</sequence>
<evidence type="ECO:0000259" key="7">
    <source>
        <dbReference type="Pfam" id="PF07992"/>
    </source>
</evidence>
<evidence type="ECO:0000259" key="6">
    <source>
        <dbReference type="Pfam" id="PF02852"/>
    </source>
</evidence>
<dbReference type="InterPro" id="IPR004099">
    <property type="entry name" value="Pyr_nucl-diS_OxRdtase_dimer"/>
</dbReference>
<comment type="similarity">
    <text evidence="1">Belongs to the class-I pyridine nucleotide-disulfide oxidoreductase family.</text>
</comment>
<reference evidence="8" key="1">
    <citation type="submission" date="2019-01" db="EMBL/GenBank/DDBJ databases">
        <title>Genomic signatures and co-occurrence patterns of the ultra-small Saccharimodia (Patescibacteria phylum) suggest a symbiotic lifestyle.</title>
        <authorList>
            <person name="Lemos L."/>
            <person name="Medeiros J."/>
            <person name="Andreote F."/>
            <person name="Fernandes G."/>
            <person name="Varani A."/>
            <person name="Oliveira G."/>
            <person name="Pylro V."/>
        </authorList>
    </citation>
    <scope>NUCLEOTIDE SEQUENCE [LARGE SCALE GENOMIC DNA]</scope>
    <source>
        <strain evidence="8">AMD02</strain>
    </source>
</reference>
<evidence type="ECO:0000256" key="3">
    <source>
        <dbReference type="ARBA" id="ARBA00022827"/>
    </source>
</evidence>
<comment type="caution">
    <text evidence="8">The sequence shown here is derived from an EMBL/GenBank/DDBJ whole genome shotgun (WGS) entry which is preliminary data.</text>
</comment>
<dbReference type="PRINTS" id="PR00411">
    <property type="entry name" value="PNDRDTASEI"/>
</dbReference>
<dbReference type="Pfam" id="PF02852">
    <property type="entry name" value="Pyr_redox_dim"/>
    <property type="match status" value="1"/>
</dbReference>
<dbReference type="InterPro" id="IPR036188">
    <property type="entry name" value="FAD/NAD-bd_sf"/>
</dbReference>
<dbReference type="EMBL" id="SCKX01000001">
    <property type="protein sequence ID" value="RWZ78285.1"/>
    <property type="molecule type" value="Genomic_DNA"/>
</dbReference>
<dbReference type="Proteomes" id="UP000289257">
    <property type="component" value="Unassembled WGS sequence"/>
</dbReference>
<dbReference type="AlphaFoldDB" id="A0A4Q0AGK1"/>
<dbReference type="FunFam" id="3.30.390.30:FF:000001">
    <property type="entry name" value="Dihydrolipoyl dehydrogenase"/>
    <property type="match status" value="1"/>
</dbReference>
<keyword evidence="4" id="KW-0560">Oxidoreductase</keyword>
<dbReference type="PANTHER" id="PTHR43014:SF4">
    <property type="entry name" value="PYRIDINE NUCLEOTIDE-DISULFIDE OXIDOREDUCTASE RCLA-RELATED"/>
    <property type="match status" value="1"/>
</dbReference>
<feature type="binding site" evidence="5">
    <location>
        <position position="362"/>
    </location>
    <ligand>
        <name>FAD</name>
        <dbReference type="ChEBI" id="CHEBI:57692"/>
    </ligand>
</feature>
<feature type="binding site" evidence="5">
    <location>
        <begin position="232"/>
        <end position="239"/>
    </location>
    <ligand>
        <name>NAD(+)</name>
        <dbReference type="ChEBI" id="CHEBI:57540"/>
    </ligand>
</feature>